<dbReference type="Proteomes" id="UP000198426">
    <property type="component" value="Unassembled WGS sequence"/>
</dbReference>
<protein>
    <submittedName>
        <fullName evidence="1">Uncharacterized protein</fullName>
    </submittedName>
</protein>
<sequence length="249" mass="28644">MTKVQPMDPEQRARIKILKDNFPDKDPWDGDVEFFLSKDFLLSTDLSRTVFLKEELEKLDRFAGAVTNVWNAYSSLSFRSRVALTQDLKTIATMPLQEELGFQAQPAREPEFERFRRNFLVEMIALFRAVHGRNPPAYENSPNASRDQGMINNAKSELQELHALNRHELNNERAAKVQFMSTARKVWKRYTGADAPKKGDSPFARFVNDLLIHIDKAESPGWSYEALANAWVSHERRTKSLSRGAKKES</sequence>
<evidence type="ECO:0000313" key="2">
    <source>
        <dbReference type="Proteomes" id="UP000198426"/>
    </source>
</evidence>
<dbReference type="AlphaFoldDB" id="A0A239IXV4"/>
<gene>
    <name evidence="1" type="ORF">SAMN05421757_1052</name>
</gene>
<name>A0A239IXV4_9RHOB</name>
<keyword evidence="2" id="KW-1185">Reference proteome</keyword>
<accession>A0A239IXV4</accession>
<organism evidence="1 2">
    <name type="scientific">Tropicimonas sediminicola</name>
    <dbReference type="NCBI Taxonomy" id="1031541"/>
    <lineage>
        <taxon>Bacteria</taxon>
        <taxon>Pseudomonadati</taxon>
        <taxon>Pseudomonadota</taxon>
        <taxon>Alphaproteobacteria</taxon>
        <taxon>Rhodobacterales</taxon>
        <taxon>Roseobacteraceae</taxon>
        <taxon>Tropicimonas</taxon>
    </lineage>
</organism>
<reference evidence="1 2" key="1">
    <citation type="submission" date="2017-06" db="EMBL/GenBank/DDBJ databases">
        <authorList>
            <person name="Kim H.J."/>
            <person name="Triplett B.A."/>
        </authorList>
    </citation>
    <scope>NUCLEOTIDE SEQUENCE [LARGE SCALE GENOMIC DNA]</scope>
    <source>
        <strain evidence="1 2">DSM 29339</strain>
    </source>
</reference>
<dbReference type="RefSeq" id="WP_089233604.1">
    <property type="nucleotide sequence ID" value="NZ_FZOY01000005.1"/>
</dbReference>
<proteinExistence type="predicted"/>
<evidence type="ECO:0000313" key="1">
    <source>
        <dbReference type="EMBL" id="SNS98355.1"/>
    </source>
</evidence>
<dbReference type="OrthoDB" id="9884589at2"/>
<dbReference type="EMBL" id="FZOY01000005">
    <property type="protein sequence ID" value="SNS98355.1"/>
    <property type="molecule type" value="Genomic_DNA"/>
</dbReference>